<accession>A0A8S0ZMT7</accession>
<keyword evidence="8" id="KW-0862">Zinc</keyword>
<evidence type="ECO:0000256" key="9">
    <source>
        <dbReference type="ARBA" id="ARBA00023049"/>
    </source>
</evidence>
<organism evidence="14 15">
    <name type="scientific">Arctia plantaginis</name>
    <name type="common">Wood tiger moth</name>
    <name type="synonym">Phalaena plantaginis</name>
    <dbReference type="NCBI Taxonomy" id="874455"/>
    <lineage>
        <taxon>Eukaryota</taxon>
        <taxon>Metazoa</taxon>
        <taxon>Ecdysozoa</taxon>
        <taxon>Arthropoda</taxon>
        <taxon>Hexapoda</taxon>
        <taxon>Insecta</taxon>
        <taxon>Pterygota</taxon>
        <taxon>Neoptera</taxon>
        <taxon>Endopterygota</taxon>
        <taxon>Lepidoptera</taxon>
        <taxon>Glossata</taxon>
        <taxon>Ditrysia</taxon>
        <taxon>Noctuoidea</taxon>
        <taxon>Erebidae</taxon>
        <taxon>Arctiinae</taxon>
        <taxon>Arctia</taxon>
    </lineage>
</organism>
<feature type="chain" id="PRO_5035903996" description="Peptidase M14 domain-containing protein" evidence="12">
    <location>
        <begin position="17"/>
        <end position="424"/>
    </location>
</feature>
<comment type="similarity">
    <text evidence="2 11">Belongs to the peptidase M14 family.</text>
</comment>
<dbReference type="PANTHER" id="PTHR11705">
    <property type="entry name" value="PROTEASE FAMILY M14 CARBOXYPEPTIDASE A,B"/>
    <property type="match status" value="1"/>
</dbReference>
<dbReference type="Gene3D" id="3.40.630.10">
    <property type="entry name" value="Zn peptidases"/>
    <property type="match status" value="1"/>
</dbReference>
<dbReference type="SUPFAM" id="SSF53187">
    <property type="entry name" value="Zn-dependent exopeptidases"/>
    <property type="match status" value="1"/>
</dbReference>
<dbReference type="Pfam" id="PF00246">
    <property type="entry name" value="Peptidase_M14"/>
    <property type="match status" value="1"/>
</dbReference>
<dbReference type="InterPro" id="IPR036990">
    <property type="entry name" value="M14A-like_propep"/>
</dbReference>
<gene>
    <name evidence="14" type="ORF">APLA_LOCUS5884</name>
</gene>
<evidence type="ECO:0000256" key="11">
    <source>
        <dbReference type="PROSITE-ProRule" id="PRU01379"/>
    </source>
</evidence>
<evidence type="ECO:0000256" key="3">
    <source>
        <dbReference type="ARBA" id="ARBA00022645"/>
    </source>
</evidence>
<evidence type="ECO:0000256" key="1">
    <source>
        <dbReference type="ARBA" id="ARBA00001947"/>
    </source>
</evidence>
<keyword evidence="7" id="KW-0378">Hydrolase</keyword>
<keyword evidence="9" id="KW-0482">Metalloprotease</keyword>
<dbReference type="OrthoDB" id="205623at2759"/>
<evidence type="ECO:0000256" key="4">
    <source>
        <dbReference type="ARBA" id="ARBA00022670"/>
    </source>
</evidence>
<name>A0A8S0ZMT7_ARCPL</name>
<dbReference type="GO" id="GO:0004181">
    <property type="term" value="F:metallocarboxypeptidase activity"/>
    <property type="evidence" value="ECO:0007669"/>
    <property type="project" value="InterPro"/>
</dbReference>
<evidence type="ECO:0000313" key="14">
    <source>
        <dbReference type="EMBL" id="CAB3232851.1"/>
    </source>
</evidence>
<evidence type="ECO:0000256" key="2">
    <source>
        <dbReference type="ARBA" id="ARBA00005988"/>
    </source>
</evidence>
<dbReference type="Pfam" id="PF02244">
    <property type="entry name" value="Propep_M14"/>
    <property type="match status" value="1"/>
</dbReference>
<keyword evidence="3" id="KW-0121">Carboxypeptidase</keyword>
<dbReference type="AlphaFoldDB" id="A0A8S0ZMT7"/>
<evidence type="ECO:0000256" key="5">
    <source>
        <dbReference type="ARBA" id="ARBA00022723"/>
    </source>
</evidence>
<evidence type="ECO:0000256" key="8">
    <source>
        <dbReference type="ARBA" id="ARBA00022833"/>
    </source>
</evidence>
<keyword evidence="6 12" id="KW-0732">Signal</keyword>
<evidence type="ECO:0000256" key="6">
    <source>
        <dbReference type="ARBA" id="ARBA00022729"/>
    </source>
</evidence>
<evidence type="ECO:0000256" key="7">
    <source>
        <dbReference type="ARBA" id="ARBA00022801"/>
    </source>
</evidence>
<feature type="domain" description="Peptidase M14" evidence="13">
    <location>
        <begin position="120"/>
        <end position="421"/>
    </location>
</feature>
<dbReference type="Gene3D" id="3.30.70.340">
    <property type="entry name" value="Metallocarboxypeptidase-like"/>
    <property type="match status" value="1"/>
</dbReference>
<dbReference type="EMBL" id="CADEBD010000291">
    <property type="protein sequence ID" value="CAB3232851.1"/>
    <property type="molecule type" value="Genomic_DNA"/>
</dbReference>
<proteinExistence type="inferred from homology"/>
<comment type="cofactor">
    <cofactor evidence="1">
        <name>Zn(2+)</name>
        <dbReference type="ChEBI" id="CHEBI:29105"/>
    </cofactor>
</comment>
<dbReference type="InterPro" id="IPR000834">
    <property type="entry name" value="Peptidase_M14"/>
</dbReference>
<evidence type="ECO:0000256" key="10">
    <source>
        <dbReference type="ARBA" id="ARBA00023157"/>
    </source>
</evidence>
<protein>
    <recommendedName>
        <fullName evidence="13">Peptidase M14 domain-containing protein</fullName>
    </recommendedName>
</protein>
<keyword evidence="10" id="KW-1015">Disulfide bond</keyword>
<reference evidence="14 15" key="1">
    <citation type="submission" date="2020-04" db="EMBL/GenBank/DDBJ databases">
        <authorList>
            <person name="Wallbank WR R."/>
            <person name="Pardo Diaz C."/>
            <person name="Kozak K."/>
            <person name="Martin S."/>
            <person name="Jiggins C."/>
            <person name="Moest M."/>
            <person name="Warren A I."/>
            <person name="Byers J.R.P. K."/>
            <person name="Montejo-Kovacevich G."/>
            <person name="Yen C E."/>
        </authorList>
    </citation>
    <scope>NUCLEOTIDE SEQUENCE [LARGE SCALE GENOMIC DNA]</scope>
</reference>
<dbReference type="PROSITE" id="PS52035">
    <property type="entry name" value="PEPTIDASE_M14"/>
    <property type="match status" value="1"/>
</dbReference>
<keyword evidence="5" id="KW-0479">Metal-binding</keyword>
<dbReference type="FunFam" id="3.40.630.10:FF:000084">
    <property type="entry name" value="Carboxypeptidase B2"/>
    <property type="match status" value="1"/>
</dbReference>
<dbReference type="GO" id="GO:0006508">
    <property type="term" value="P:proteolysis"/>
    <property type="evidence" value="ECO:0007669"/>
    <property type="project" value="UniProtKB-KW"/>
</dbReference>
<evidence type="ECO:0000259" key="13">
    <source>
        <dbReference type="PROSITE" id="PS52035"/>
    </source>
</evidence>
<keyword evidence="4" id="KW-0645">Protease</keyword>
<dbReference type="GO" id="GO:0008270">
    <property type="term" value="F:zinc ion binding"/>
    <property type="evidence" value="ECO:0007669"/>
    <property type="project" value="InterPro"/>
</dbReference>
<dbReference type="PANTHER" id="PTHR11705:SF140">
    <property type="entry name" value="FI02848P-RELATED"/>
    <property type="match status" value="1"/>
</dbReference>
<dbReference type="PRINTS" id="PR00765">
    <property type="entry name" value="CRBOXYPTASEA"/>
</dbReference>
<comment type="caution">
    <text evidence="14">The sequence shown here is derived from an EMBL/GenBank/DDBJ whole genome shotgun (WGS) entry which is preliminary data.</text>
</comment>
<evidence type="ECO:0000256" key="12">
    <source>
        <dbReference type="SAM" id="SignalP"/>
    </source>
</evidence>
<dbReference type="InterPro" id="IPR003146">
    <property type="entry name" value="M14A_act_pep"/>
</dbReference>
<feature type="active site" description="Proton donor/acceptor" evidence="11">
    <location>
        <position position="383"/>
    </location>
</feature>
<dbReference type="GO" id="GO:0005615">
    <property type="term" value="C:extracellular space"/>
    <property type="evidence" value="ECO:0007669"/>
    <property type="project" value="TreeGrafter"/>
</dbReference>
<sequence>MKWFLIFCFCLYEVSAKHEIYDGYVVYEVYPNNLEDISSLNEVVNELTLDIWSYPNLVKPGQIFVPGLQKEPFENALKKARIQYKATIENITELLELEEQSLAAAASRQNHTSSHRAVNEIYSFDQVTTYLADIARRYPRVARLVNGGSSFQGRPIQYLEISTTAFQNPLKPVIMVQSLLHAREWVSLPPSLYAIHKLVVDVTESDVLNNIDWIIMPVANPDGYEWSRTNARFWRKNRRTGLTIGNVCMGVDLNRNFDVNWGTLSSNNPCQDTYHGRGPNSEPETEAVVKVLQKYQSRMAMYIDLHSFGSMILYGYGNGTIPQNAGLLNVAADRMAQAIDNVKWANKPNYRVGNSVAVLHYMDSGTSNDFAQSIGIPHFFCYELPGLLGATGLNGFLVDPGFINQASVETWAGIVTGARYILRR</sequence>
<dbReference type="Proteomes" id="UP000494256">
    <property type="component" value="Unassembled WGS sequence"/>
</dbReference>
<feature type="signal peptide" evidence="12">
    <location>
        <begin position="1"/>
        <end position="16"/>
    </location>
</feature>
<dbReference type="SUPFAM" id="SSF54897">
    <property type="entry name" value="Protease propeptides/inhibitors"/>
    <property type="match status" value="1"/>
</dbReference>
<dbReference type="SMART" id="SM00631">
    <property type="entry name" value="Zn_pept"/>
    <property type="match status" value="1"/>
</dbReference>
<evidence type="ECO:0000313" key="15">
    <source>
        <dbReference type="Proteomes" id="UP000494256"/>
    </source>
</evidence>